<keyword evidence="3" id="KW-1185">Reference proteome</keyword>
<proteinExistence type="predicted"/>
<dbReference type="EMBL" id="CH964272">
    <property type="protein sequence ID" value="EDW84059.1"/>
    <property type="molecule type" value="Genomic_DNA"/>
</dbReference>
<evidence type="ECO:0000313" key="2">
    <source>
        <dbReference type="EMBL" id="EDW84059.1"/>
    </source>
</evidence>
<accession>B4NKC9</accession>
<evidence type="ECO:0000313" key="3">
    <source>
        <dbReference type="Proteomes" id="UP000007798"/>
    </source>
</evidence>
<reference evidence="2 3" key="1">
    <citation type="journal article" date="2007" name="Nature">
        <title>Evolution of genes and genomes on the Drosophila phylogeny.</title>
        <authorList>
            <consortium name="Drosophila 12 Genomes Consortium"/>
            <person name="Clark A.G."/>
            <person name="Eisen M.B."/>
            <person name="Smith D.R."/>
            <person name="Bergman C.M."/>
            <person name="Oliver B."/>
            <person name="Markow T.A."/>
            <person name="Kaufman T.C."/>
            <person name="Kellis M."/>
            <person name="Gelbart W."/>
            <person name="Iyer V.N."/>
            <person name="Pollard D.A."/>
            <person name="Sackton T.B."/>
            <person name="Larracuente A.M."/>
            <person name="Singh N.D."/>
            <person name="Abad J.P."/>
            <person name="Abt D.N."/>
            <person name="Adryan B."/>
            <person name="Aguade M."/>
            <person name="Akashi H."/>
            <person name="Anderson W.W."/>
            <person name="Aquadro C.F."/>
            <person name="Ardell D.H."/>
            <person name="Arguello R."/>
            <person name="Artieri C.G."/>
            <person name="Barbash D.A."/>
            <person name="Barker D."/>
            <person name="Barsanti P."/>
            <person name="Batterham P."/>
            <person name="Batzoglou S."/>
            <person name="Begun D."/>
            <person name="Bhutkar A."/>
            <person name="Blanco E."/>
            <person name="Bosak S.A."/>
            <person name="Bradley R.K."/>
            <person name="Brand A.D."/>
            <person name="Brent M.R."/>
            <person name="Brooks A.N."/>
            <person name="Brown R.H."/>
            <person name="Butlin R.K."/>
            <person name="Caggese C."/>
            <person name="Calvi B.R."/>
            <person name="Bernardo de Carvalho A."/>
            <person name="Caspi A."/>
            <person name="Castrezana S."/>
            <person name="Celniker S.E."/>
            <person name="Chang J.L."/>
            <person name="Chapple C."/>
            <person name="Chatterji S."/>
            <person name="Chinwalla A."/>
            <person name="Civetta A."/>
            <person name="Clifton S.W."/>
            <person name="Comeron J.M."/>
            <person name="Costello J.C."/>
            <person name="Coyne J.A."/>
            <person name="Daub J."/>
            <person name="David R.G."/>
            <person name="Delcher A.L."/>
            <person name="Delehaunty K."/>
            <person name="Do C.B."/>
            <person name="Ebling H."/>
            <person name="Edwards K."/>
            <person name="Eickbush T."/>
            <person name="Evans J.D."/>
            <person name="Filipski A."/>
            <person name="Findeiss S."/>
            <person name="Freyhult E."/>
            <person name="Fulton L."/>
            <person name="Fulton R."/>
            <person name="Garcia A.C."/>
            <person name="Gardiner A."/>
            <person name="Garfield D.A."/>
            <person name="Garvin B.E."/>
            <person name="Gibson G."/>
            <person name="Gilbert D."/>
            <person name="Gnerre S."/>
            <person name="Godfrey J."/>
            <person name="Good R."/>
            <person name="Gotea V."/>
            <person name="Gravely B."/>
            <person name="Greenberg A.J."/>
            <person name="Griffiths-Jones S."/>
            <person name="Gross S."/>
            <person name="Guigo R."/>
            <person name="Gustafson E.A."/>
            <person name="Haerty W."/>
            <person name="Hahn M.W."/>
            <person name="Halligan D.L."/>
            <person name="Halpern A.L."/>
            <person name="Halter G.M."/>
            <person name="Han M.V."/>
            <person name="Heger A."/>
            <person name="Hillier L."/>
            <person name="Hinrichs A.S."/>
            <person name="Holmes I."/>
            <person name="Hoskins R.A."/>
            <person name="Hubisz M.J."/>
            <person name="Hultmark D."/>
            <person name="Huntley M.A."/>
            <person name="Jaffe D.B."/>
            <person name="Jagadeeshan S."/>
            <person name="Jeck W.R."/>
            <person name="Johnson J."/>
            <person name="Jones C.D."/>
            <person name="Jordan W.C."/>
            <person name="Karpen G.H."/>
            <person name="Kataoka E."/>
            <person name="Keightley P.D."/>
            <person name="Kheradpour P."/>
            <person name="Kirkness E.F."/>
            <person name="Koerich L.B."/>
            <person name="Kristiansen K."/>
            <person name="Kudrna D."/>
            <person name="Kulathinal R.J."/>
            <person name="Kumar S."/>
            <person name="Kwok R."/>
            <person name="Lander E."/>
            <person name="Langley C.H."/>
            <person name="Lapoint R."/>
            <person name="Lazzaro B.P."/>
            <person name="Lee S.J."/>
            <person name="Levesque L."/>
            <person name="Li R."/>
            <person name="Lin C.F."/>
            <person name="Lin M.F."/>
            <person name="Lindblad-Toh K."/>
            <person name="Llopart A."/>
            <person name="Long M."/>
            <person name="Low L."/>
            <person name="Lozovsky E."/>
            <person name="Lu J."/>
            <person name="Luo M."/>
            <person name="Machado C.A."/>
            <person name="Makalowski W."/>
            <person name="Marzo M."/>
            <person name="Matsuda M."/>
            <person name="Matzkin L."/>
            <person name="McAllister B."/>
            <person name="McBride C.S."/>
            <person name="McKernan B."/>
            <person name="McKernan K."/>
            <person name="Mendez-Lago M."/>
            <person name="Minx P."/>
            <person name="Mollenhauer M.U."/>
            <person name="Montooth K."/>
            <person name="Mount S.M."/>
            <person name="Mu X."/>
            <person name="Myers E."/>
            <person name="Negre B."/>
            <person name="Newfeld S."/>
            <person name="Nielsen R."/>
            <person name="Noor M.A."/>
            <person name="O'Grady P."/>
            <person name="Pachter L."/>
            <person name="Papaceit M."/>
            <person name="Parisi M.J."/>
            <person name="Parisi M."/>
            <person name="Parts L."/>
            <person name="Pedersen J.S."/>
            <person name="Pesole G."/>
            <person name="Phillippy A.M."/>
            <person name="Ponting C.P."/>
            <person name="Pop M."/>
            <person name="Porcelli D."/>
            <person name="Powell J.R."/>
            <person name="Prohaska S."/>
            <person name="Pruitt K."/>
            <person name="Puig M."/>
            <person name="Quesneville H."/>
            <person name="Ram K.R."/>
            <person name="Rand D."/>
            <person name="Rasmussen M.D."/>
            <person name="Reed L.K."/>
            <person name="Reenan R."/>
            <person name="Reily A."/>
            <person name="Remington K.A."/>
            <person name="Rieger T.T."/>
            <person name="Ritchie M.G."/>
            <person name="Robin C."/>
            <person name="Rogers Y.H."/>
            <person name="Rohde C."/>
            <person name="Rozas J."/>
            <person name="Rubenfield M.J."/>
            <person name="Ruiz A."/>
            <person name="Russo S."/>
            <person name="Salzberg S.L."/>
            <person name="Sanchez-Gracia A."/>
            <person name="Saranga D.J."/>
            <person name="Sato H."/>
            <person name="Schaeffer S.W."/>
            <person name="Schatz M.C."/>
            <person name="Schlenke T."/>
            <person name="Schwartz R."/>
            <person name="Segarra C."/>
            <person name="Singh R.S."/>
            <person name="Sirot L."/>
            <person name="Sirota M."/>
            <person name="Sisneros N.B."/>
            <person name="Smith C.D."/>
            <person name="Smith T.F."/>
            <person name="Spieth J."/>
            <person name="Stage D.E."/>
            <person name="Stark A."/>
            <person name="Stephan W."/>
            <person name="Strausberg R.L."/>
            <person name="Strempel S."/>
            <person name="Sturgill D."/>
            <person name="Sutton G."/>
            <person name="Sutton G.G."/>
            <person name="Tao W."/>
            <person name="Teichmann S."/>
            <person name="Tobari Y.N."/>
            <person name="Tomimura Y."/>
            <person name="Tsolas J.M."/>
            <person name="Valente V.L."/>
            <person name="Venter E."/>
            <person name="Venter J.C."/>
            <person name="Vicario S."/>
            <person name="Vieira F.G."/>
            <person name="Vilella A.J."/>
            <person name="Villasante A."/>
            <person name="Walenz B."/>
            <person name="Wang J."/>
            <person name="Wasserman M."/>
            <person name="Watts T."/>
            <person name="Wilson D."/>
            <person name="Wilson R.K."/>
            <person name="Wing R.A."/>
            <person name="Wolfner M.F."/>
            <person name="Wong A."/>
            <person name="Wong G.K."/>
            <person name="Wu C.I."/>
            <person name="Wu G."/>
            <person name="Yamamoto D."/>
            <person name="Yang H.P."/>
            <person name="Yang S.P."/>
            <person name="Yorke J.A."/>
            <person name="Yoshida K."/>
            <person name="Zdobnov E."/>
            <person name="Zhang P."/>
            <person name="Zhang Y."/>
            <person name="Zimin A.V."/>
            <person name="Baldwin J."/>
            <person name="Abdouelleil A."/>
            <person name="Abdulkadir J."/>
            <person name="Abebe A."/>
            <person name="Abera B."/>
            <person name="Abreu J."/>
            <person name="Acer S.C."/>
            <person name="Aftuck L."/>
            <person name="Alexander A."/>
            <person name="An P."/>
            <person name="Anderson E."/>
            <person name="Anderson S."/>
            <person name="Arachi H."/>
            <person name="Azer M."/>
            <person name="Bachantsang P."/>
            <person name="Barry A."/>
            <person name="Bayul T."/>
            <person name="Berlin A."/>
            <person name="Bessette D."/>
            <person name="Bloom T."/>
            <person name="Blye J."/>
            <person name="Boguslavskiy L."/>
            <person name="Bonnet C."/>
            <person name="Boukhgalter B."/>
            <person name="Bourzgui I."/>
            <person name="Brown A."/>
            <person name="Cahill P."/>
            <person name="Channer S."/>
            <person name="Cheshatsang Y."/>
            <person name="Chuda L."/>
            <person name="Citroen M."/>
            <person name="Collymore A."/>
            <person name="Cooke P."/>
            <person name="Costello M."/>
            <person name="D'Aco K."/>
            <person name="Daza R."/>
            <person name="De Haan G."/>
            <person name="DeGray S."/>
            <person name="DeMaso C."/>
            <person name="Dhargay N."/>
            <person name="Dooley K."/>
            <person name="Dooley E."/>
            <person name="Doricent M."/>
            <person name="Dorje P."/>
            <person name="Dorjee K."/>
            <person name="Dupes A."/>
            <person name="Elong R."/>
            <person name="Falk J."/>
            <person name="Farina A."/>
            <person name="Faro S."/>
            <person name="Ferguson D."/>
            <person name="Fisher S."/>
            <person name="Foley C.D."/>
            <person name="Franke A."/>
            <person name="Friedrich D."/>
            <person name="Gadbois L."/>
            <person name="Gearin G."/>
            <person name="Gearin C.R."/>
            <person name="Giannoukos G."/>
            <person name="Goode T."/>
            <person name="Graham J."/>
            <person name="Grandbois E."/>
            <person name="Grewal S."/>
            <person name="Gyaltsen K."/>
            <person name="Hafez N."/>
            <person name="Hagos B."/>
            <person name="Hall J."/>
            <person name="Henson C."/>
            <person name="Hollinger A."/>
            <person name="Honan T."/>
            <person name="Huard M.D."/>
            <person name="Hughes L."/>
            <person name="Hurhula B."/>
            <person name="Husby M.E."/>
            <person name="Kamat A."/>
            <person name="Kanga B."/>
            <person name="Kashin S."/>
            <person name="Khazanovich D."/>
            <person name="Kisner P."/>
            <person name="Lance K."/>
            <person name="Lara M."/>
            <person name="Lee W."/>
            <person name="Lennon N."/>
            <person name="Letendre F."/>
            <person name="LeVine R."/>
            <person name="Lipovsky A."/>
            <person name="Liu X."/>
            <person name="Liu J."/>
            <person name="Liu S."/>
            <person name="Lokyitsang T."/>
            <person name="Lokyitsang Y."/>
            <person name="Lubonja R."/>
            <person name="Lui A."/>
            <person name="MacDonald P."/>
            <person name="Magnisalis V."/>
            <person name="Maru K."/>
            <person name="Matthews C."/>
            <person name="McCusker W."/>
            <person name="McDonough S."/>
            <person name="Mehta T."/>
            <person name="Meldrim J."/>
            <person name="Meneus L."/>
            <person name="Mihai O."/>
            <person name="Mihalev A."/>
            <person name="Mihova T."/>
            <person name="Mittelman R."/>
            <person name="Mlenga V."/>
            <person name="Montmayeur A."/>
            <person name="Mulrain L."/>
            <person name="Navidi A."/>
            <person name="Naylor J."/>
            <person name="Negash T."/>
            <person name="Nguyen T."/>
            <person name="Nguyen N."/>
            <person name="Nicol R."/>
            <person name="Norbu C."/>
            <person name="Norbu N."/>
            <person name="Novod N."/>
            <person name="O'Neill B."/>
            <person name="Osman S."/>
            <person name="Markiewicz E."/>
            <person name="Oyono O.L."/>
            <person name="Patti C."/>
            <person name="Phunkhang P."/>
            <person name="Pierre F."/>
            <person name="Priest M."/>
            <person name="Raghuraman S."/>
            <person name="Rege F."/>
            <person name="Reyes R."/>
            <person name="Rise C."/>
            <person name="Rogov P."/>
            <person name="Ross K."/>
            <person name="Ryan E."/>
            <person name="Settipalli S."/>
            <person name="Shea T."/>
            <person name="Sherpa N."/>
            <person name="Shi L."/>
            <person name="Shih D."/>
            <person name="Sparrow T."/>
            <person name="Spaulding J."/>
            <person name="Stalker J."/>
            <person name="Stange-Thomann N."/>
            <person name="Stavropoulos S."/>
            <person name="Stone C."/>
            <person name="Strader C."/>
            <person name="Tesfaye S."/>
            <person name="Thomson T."/>
            <person name="Thoulutsang Y."/>
            <person name="Thoulutsang D."/>
            <person name="Topham K."/>
            <person name="Topping I."/>
            <person name="Tsamla T."/>
            <person name="Vassiliev H."/>
            <person name="Vo A."/>
            <person name="Wangchuk T."/>
            <person name="Wangdi T."/>
            <person name="Weiand M."/>
            <person name="Wilkinson J."/>
            <person name="Wilson A."/>
            <person name="Yadav S."/>
            <person name="Young G."/>
            <person name="Yu Q."/>
            <person name="Zembek L."/>
            <person name="Zhong D."/>
            <person name="Zimmer A."/>
            <person name="Zwirko Z."/>
            <person name="Jaffe D.B."/>
            <person name="Alvarez P."/>
            <person name="Brockman W."/>
            <person name="Butler J."/>
            <person name="Chin C."/>
            <person name="Gnerre S."/>
            <person name="Grabherr M."/>
            <person name="Kleber M."/>
            <person name="Mauceli E."/>
            <person name="MacCallum I."/>
        </authorList>
    </citation>
    <scope>NUCLEOTIDE SEQUENCE [LARGE SCALE GENOMIC DNA]</scope>
    <source>
        <strain evidence="3">Tucson 14030-0811.24</strain>
    </source>
</reference>
<dbReference type="HOGENOM" id="CLU_175024_0_0_1"/>
<dbReference type="AlphaFoldDB" id="B4NKC9"/>
<dbReference type="InParanoid" id="B4NKC9"/>
<keyword evidence="1" id="KW-0812">Transmembrane</keyword>
<organism evidence="2 3">
    <name type="scientific">Drosophila willistoni</name>
    <name type="common">Fruit fly</name>
    <dbReference type="NCBI Taxonomy" id="7260"/>
    <lineage>
        <taxon>Eukaryota</taxon>
        <taxon>Metazoa</taxon>
        <taxon>Ecdysozoa</taxon>
        <taxon>Arthropoda</taxon>
        <taxon>Hexapoda</taxon>
        <taxon>Insecta</taxon>
        <taxon>Pterygota</taxon>
        <taxon>Neoptera</taxon>
        <taxon>Endopterygota</taxon>
        <taxon>Diptera</taxon>
        <taxon>Brachycera</taxon>
        <taxon>Muscomorpha</taxon>
        <taxon>Ephydroidea</taxon>
        <taxon>Drosophilidae</taxon>
        <taxon>Drosophila</taxon>
        <taxon>Sophophora</taxon>
    </lineage>
</organism>
<name>B4NKC9_DROWI</name>
<gene>
    <name evidence="2" type="primary">Dwil\GK13940</name>
    <name evidence="2" type="ORF">Dwil_GK13940</name>
</gene>
<evidence type="ECO:0000256" key="1">
    <source>
        <dbReference type="SAM" id="Phobius"/>
    </source>
</evidence>
<dbReference type="KEGG" id="dwi:6651337"/>
<dbReference type="OMA" id="VQTIFWL"/>
<dbReference type="PhylomeDB" id="B4NKC9"/>
<protein>
    <submittedName>
        <fullName evidence="2">Uncharacterized protein</fullName>
    </submittedName>
</protein>
<feature type="transmembrane region" description="Helical" evidence="1">
    <location>
        <begin position="12"/>
        <end position="31"/>
    </location>
</feature>
<keyword evidence="1" id="KW-1133">Transmembrane helix</keyword>
<keyword evidence="1" id="KW-0472">Membrane</keyword>
<dbReference type="eggNOG" id="ENOG502SCKQ">
    <property type="taxonomic scope" value="Eukaryota"/>
</dbReference>
<dbReference type="OrthoDB" id="6619981at2759"/>
<sequence length="105" mass="12210">MRHEQVVVDYWAMFKTSGLCLLLALCGYVLLKMIQTIFWLPGHLSKNQLRLEEMAKQLASELGEDERAEMEKLFNSNEPLTEERINQFLDKPSNQLAAEEPKKEL</sequence>
<dbReference type="Proteomes" id="UP000007798">
    <property type="component" value="Unassembled WGS sequence"/>
</dbReference>